<evidence type="ECO:0000259" key="3">
    <source>
        <dbReference type="Pfam" id="PF00144"/>
    </source>
</evidence>
<dbReference type="EMBL" id="MDYN01000030">
    <property type="protein sequence ID" value="OQD81047.1"/>
    <property type="molecule type" value="Genomic_DNA"/>
</dbReference>
<name>A0A1V6PWF4_9EURO</name>
<dbReference type="Proteomes" id="UP000191672">
    <property type="component" value="Unassembled WGS sequence"/>
</dbReference>
<dbReference type="Gene3D" id="3.40.710.10">
    <property type="entry name" value="DD-peptidase/beta-lactamase superfamily"/>
    <property type="match status" value="1"/>
</dbReference>
<dbReference type="InterPro" id="IPR012338">
    <property type="entry name" value="Beta-lactam/transpept-like"/>
</dbReference>
<evidence type="ECO:0000256" key="1">
    <source>
        <dbReference type="ARBA" id="ARBA00009009"/>
    </source>
</evidence>
<dbReference type="PANTHER" id="PTHR43283:SF17">
    <property type="entry name" value="(LOVD), PUTATIVE (AFU_ORTHOLOGUE AFUA_5G00920)-RELATED"/>
    <property type="match status" value="1"/>
</dbReference>
<dbReference type="GO" id="GO:0016787">
    <property type="term" value="F:hydrolase activity"/>
    <property type="evidence" value="ECO:0007669"/>
    <property type="project" value="UniProtKB-KW"/>
</dbReference>
<sequence length="106" mass="11537">MEELDQILERFTDPSTGSLHGAVFIAIDRSGKTIYNGSAGKATFDTQNTSVVNQHSLCWIASMTKLATAVAVMQLVERGTVSLDDDAREIVPELRDIEVFIDGHGI</sequence>
<comment type="caution">
    <text evidence="4">The sequence shown here is derived from an EMBL/GenBank/DDBJ whole genome shotgun (WGS) entry which is preliminary data.</text>
</comment>
<evidence type="ECO:0000313" key="5">
    <source>
        <dbReference type="Proteomes" id="UP000191672"/>
    </source>
</evidence>
<dbReference type="InterPro" id="IPR050789">
    <property type="entry name" value="Diverse_Enzym_Activities"/>
</dbReference>
<protein>
    <recommendedName>
        <fullName evidence="3">Beta-lactamase-related domain-containing protein</fullName>
    </recommendedName>
</protein>
<comment type="similarity">
    <text evidence="1">Belongs to the class-A beta-lactamase family.</text>
</comment>
<dbReference type="STRING" id="416450.A0A1V6PWF4"/>
<organism evidence="4 5">
    <name type="scientific">Penicillium antarcticum</name>
    <dbReference type="NCBI Taxonomy" id="416450"/>
    <lineage>
        <taxon>Eukaryota</taxon>
        <taxon>Fungi</taxon>
        <taxon>Dikarya</taxon>
        <taxon>Ascomycota</taxon>
        <taxon>Pezizomycotina</taxon>
        <taxon>Eurotiomycetes</taxon>
        <taxon>Eurotiomycetidae</taxon>
        <taxon>Eurotiales</taxon>
        <taxon>Aspergillaceae</taxon>
        <taxon>Penicillium</taxon>
    </lineage>
</organism>
<evidence type="ECO:0000256" key="2">
    <source>
        <dbReference type="ARBA" id="ARBA00022801"/>
    </source>
</evidence>
<dbReference type="Pfam" id="PF00144">
    <property type="entry name" value="Beta-lactamase"/>
    <property type="match status" value="1"/>
</dbReference>
<reference evidence="5" key="1">
    <citation type="journal article" date="2017" name="Nat. Microbiol.">
        <title>Global analysis of biosynthetic gene clusters reveals vast potential of secondary metabolite production in Penicillium species.</title>
        <authorList>
            <person name="Nielsen J.C."/>
            <person name="Grijseels S."/>
            <person name="Prigent S."/>
            <person name="Ji B."/>
            <person name="Dainat J."/>
            <person name="Nielsen K.F."/>
            <person name="Frisvad J.C."/>
            <person name="Workman M."/>
            <person name="Nielsen J."/>
        </authorList>
    </citation>
    <scope>NUCLEOTIDE SEQUENCE [LARGE SCALE GENOMIC DNA]</scope>
    <source>
        <strain evidence="5">IBT 31811</strain>
    </source>
</reference>
<accession>A0A1V6PWF4</accession>
<keyword evidence="2" id="KW-0378">Hydrolase</keyword>
<dbReference type="PANTHER" id="PTHR43283">
    <property type="entry name" value="BETA-LACTAMASE-RELATED"/>
    <property type="match status" value="1"/>
</dbReference>
<gene>
    <name evidence="4" type="ORF">PENANT_c030G08395</name>
</gene>
<proteinExistence type="inferred from homology"/>
<keyword evidence="5" id="KW-1185">Reference proteome</keyword>
<dbReference type="AlphaFoldDB" id="A0A1V6PWF4"/>
<dbReference type="InterPro" id="IPR001466">
    <property type="entry name" value="Beta-lactam-related"/>
</dbReference>
<feature type="domain" description="Beta-lactamase-related" evidence="3">
    <location>
        <begin position="17"/>
        <end position="94"/>
    </location>
</feature>
<dbReference type="SUPFAM" id="SSF56601">
    <property type="entry name" value="beta-lactamase/transpeptidase-like"/>
    <property type="match status" value="1"/>
</dbReference>
<evidence type="ECO:0000313" key="4">
    <source>
        <dbReference type="EMBL" id="OQD81047.1"/>
    </source>
</evidence>